<dbReference type="RefSeq" id="WP_326837340.1">
    <property type="nucleotide sequence ID" value="NZ_CP142149.1"/>
</dbReference>
<dbReference type="EMBL" id="CP142149">
    <property type="protein sequence ID" value="WSE34532.1"/>
    <property type="molecule type" value="Genomic_DNA"/>
</dbReference>
<dbReference type="Pfam" id="PF00106">
    <property type="entry name" value="adh_short"/>
    <property type="match status" value="1"/>
</dbReference>
<dbReference type="PRINTS" id="PR00081">
    <property type="entry name" value="GDHRDH"/>
</dbReference>
<accession>A0ABZ1ILD2</accession>
<dbReference type="PANTHER" id="PTHR43157:SF31">
    <property type="entry name" value="PHOSPHATIDYLINOSITOL-GLYCAN BIOSYNTHESIS CLASS F PROTEIN"/>
    <property type="match status" value="1"/>
</dbReference>
<dbReference type="PANTHER" id="PTHR43157">
    <property type="entry name" value="PHOSPHATIDYLINOSITOL-GLYCAN BIOSYNTHESIS CLASS F PROTEIN-RELATED"/>
    <property type="match status" value="1"/>
</dbReference>
<dbReference type="NCBIfam" id="NF004846">
    <property type="entry name" value="PRK06197.1"/>
    <property type="match status" value="1"/>
</dbReference>
<dbReference type="SUPFAM" id="SSF51735">
    <property type="entry name" value="NAD(P)-binding Rossmann-fold domains"/>
    <property type="match status" value="1"/>
</dbReference>
<keyword evidence="1" id="KW-0560">Oxidoreductase</keyword>
<dbReference type="Proteomes" id="UP001330812">
    <property type="component" value="Chromosome"/>
</dbReference>
<dbReference type="InterPro" id="IPR036291">
    <property type="entry name" value="NAD(P)-bd_dom_sf"/>
</dbReference>
<evidence type="ECO:0000313" key="3">
    <source>
        <dbReference type="Proteomes" id="UP001330812"/>
    </source>
</evidence>
<organism evidence="2 3">
    <name type="scientific">Amycolatopsis rhabdoformis</name>
    <dbReference type="NCBI Taxonomy" id="1448059"/>
    <lineage>
        <taxon>Bacteria</taxon>
        <taxon>Bacillati</taxon>
        <taxon>Actinomycetota</taxon>
        <taxon>Actinomycetes</taxon>
        <taxon>Pseudonocardiales</taxon>
        <taxon>Pseudonocardiaceae</taxon>
        <taxon>Amycolatopsis</taxon>
    </lineage>
</organism>
<keyword evidence="3" id="KW-1185">Reference proteome</keyword>
<gene>
    <name evidence="2" type="ORF">VSH64_21005</name>
</gene>
<evidence type="ECO:0000256" key="1">
    <source>
        <dbReference type="ARBA" id="ARBA00023002"/>
    </source>
</evidence>
<evidence type="ECO:0000313" key="2">
    <source>
        <dbReference type="EMBL" id="WSE34532.1"/>
    </source>
</evidence>
<reference evidence="2 3" key="1">
    <citation type="journal article" date="2015" name="Int. J. Syst. Evol. Microbiol.">
        <title>Amycolatopsis rhabdoformis sp. nov., an actinomycete isolated from a tropical forest soil.</title>
        <authorList>
            <person name="Souza W.R."/>
            <person name="Silva R.E."/>
            <person name="Goodfellow M."/>
            <person name="Busarakam K."/>
            <person name="Figueiro F.S."/>
            <person name="Ferreira D."/>
            <person name="Rodrigues-Filho E."/>
            <person name="Moraes L.A.B."/>
            <person name="Zucchi T.D."/>
        </authorList>
    </citation>
    <scope>NUCLEOTIDE SEQUENCE [LARGE SCALE GENOMIC DNA]</scope>
    <source>
        <strain evidence="2 3">NCIMB 14900</strain>
    </source>
</reference>
<sequence>MTLPPSVGKRALVTGGTGGIGFETALALAKAGAEVVVAGRGEAKVAHAVTAVRQAVGSAKVDGLVLDLASLASIESAAAEVLAPGRPLDLLINNAGVMAVPERGETADGFELTFGTNHLGHFALTGRLLPALLAAPAARIVTVSAKVARNKAATLDDPMSAVSYSGMAAYTKSKLANVVFTLELARCAVGTGITAVAVHPGTSATGLQQHLPKYLQVLASAVLDRFVGQRPADAARPSLYAATDPGIKPGDFVVPQGRAELRGAPHVAELPAAATDPAVGRRLWALSEELTHVSYSFR</sequence>
<proteinExistence type="predicted"/>
<name>A0ABZ1ILD2_9PSEU</name>
<dbReference type="Gene3D" id="3.40.50.720">
    <property type="entry name" value="NAD(P)-binding Rossmann-like Domain"/>
    <property type="match status" value="1"/>
</dbReference>
<dbReference type="InterPro" id="IPR002347">
    <property type="entry name" value="SDR_fam"/>
</dbReference>
<protein>
    <submittedName>
        <fullName evidence="2">Oxidoreductase</fullName>
    </submittedName>
</protein>